<evidence type="ECO:0000259" key="15">
    <source>
        <dbReference type="Pfam" id="PF12780"/>
    </source>
</evidence>
<dbReference type="AlphaFoldDB" id="A0A3M7QJ77"/>
<feature type="domain" description="Dynein heavy chain AAA module D4" evidence="15">
    <location>
        <begin position="186"/>
        <end position="448"/>
    </location>
</feature>
<dbReference type="OrthoDB" id="286107at2759"/>
<accession>A0A3M7QJ77</accession>
<reference evidence="18 19" key="1">
    <citation type="journal article" date="2018" name="Sci. Rep.">
        <title>Genomic signatures of local adaptation to the degree of environmental predictability in rotifers.</title>
        <authorList>
            <person name="Franch-Gras L."/>
            <person name="Hahn C."/>
            <person name="Garcia-Roger E.M."/>
            <person name="Carmona M.J."/>
            <person name="Serra M."/>
            <person name="Gomez A."/>
        </authorList>
    </citation>
    <scope>NUCLEOTIDE SEQUENCE [LARGE SCALE GENOMIC DNA]</scope>
    <source>
        <strain evidence="18">HYR1</strain>
    </source>
</reference>
<evidence type="ECO:0000259" key="17">
    <source>
        <dbReference type="Pfam" id="PF17857"/>
    </source>
</evidence>
<dbReference type="EC" id="3.6.1.15" evidence="18"/>
<evidence type="ECO:0000313" key="18">
    <source>
        <dbReference type="EMBL" id="RNA11507.1"/>
    </source>
</evidence>
<dbReference type="Gene3D" id="3.40.50.300">
    <property type="entry name" value="P-loop containing nucleotide triphosphate hydrolases"/>
    <property type="match status" value="2"/>
</dbReference>
<dbReference type="Gene3D" id="1.20.920.30">
    <property type="match status" value="2"/>
</dbReference>
<dbReference type="GO" id="GO:0017111">
    <property type="term" value="F:ribonucleoside triphosphate phosphatase activity"/>
    <property type="evidence" value="ECO:0007669"/>
    <property type="project" value="UniProtKB-EC"/>
</dbReference>
<evidence type="ECO:0000256" key="2">
    <source>
        <dbReference type="ARBA" id="ARBA00008887"/>
    </source>
</evidence>
<dbReference type="Gene3D" id="1.20.920.20">
    <property type="match status" value="1"/>
</dbReference>
<feature type="domain" description="Dynein heavy chain coiled coil stalk" evidence="14">
    <location>
        <begin position="462"/>
        <end position="809"/>
    </location>
</feature>
<organism evidence="18 19">
    <name type="scientific">Brachionus plicatilis</name>
    <name type="common">Marine rotifer</name>
    <name type="synonym">Brachionus muelleri</name>
    <dbReference type="NCBI Taxonomy" id="10195"/>
    <lineage>
        <taxon>Eukaryota</taxon>
        <taxon>Metazoa</taxon>
        <taxon>Spiralia</taxon>
        <taxon>Gnathifera</taxon>
        <taxon>Rotifera</taxon>
        <taxon>Eurotatoria</taxon>
        <taxon>Monogononta</taxon>
        <taxon>Pseudotrocha</taxon>
        <taxon>Ploima</taxon>
        <taxon>Brachionidae</taxon>
        <taxon>Brachionus</taxon>
    </lineage>
</organism>
<dbReference type="InterPro" id="IPR027417">
    <property type="entry name" value="P-loop_NTPase"/>
</dbReference>
<comment type="caution">
    <text evidence="18">The sequence shown here is derived from an EMBL/GenBank/DDBJ whole genome shotgun (WGS) entry which is preliminary data.</text>
</comment>
<dbReference type="InterPro" id="IPR024317">
    <property type="entry name" value="Dynein_heavy_chain_D4_dom"/>
</dbReference>
<dbReference type="InterPro" id="IPR041589">
    <property type="entry name" value="DNAH3_AAA_lid_1"/>
</dbReference>
<dbReference type="InterPro" id="IPR035706">
    <property type="entry name" value="AAA_9"/>
</dbReference>
<feature type="coiled-coil region" evidence="13">
    <location>
        <begin position="691"/>
        <end position="774"/>
    </location>
</feature>
<keyword evidence="10" id="KW-0505">Motor protein</keyword>
<evidence type="ECO:0000256" key="13">
    <source>
        <dbReference type="SAM" id="Coils"/>
    </source>
</evidence>
<keyword evidence="3" id="KW-0963">Cytoplasm</keyword>
<feature type="domain" description="Dynein heavy chain 3 AAA+ lid" evidence="17">
    <location>
        <begin position="2"/>
        <end position="70"/>
    </location>
</feature>
<keyword evidence="5" id="KW-0547">Nucleotide-binding</keyword>
<evidence type="ECO:0000256" key="3">
    <source>
        <dbReference type="ARBA" id="ARBA00022490"/>
    </source>
</evidence>
<dbReference type="InterPro" id="IPR026983">
    <property type="entry name" value="DHC"/>
</dbReference>
<evidence type="ECO:0000256" key="12">
    <source>
        <dbReference type="ARBA" id="ARBA00023273"/>
    </source>
</evidence>
<dbReference type="Pfam" id="PF12780">
    <property type="entry name" value="AAA_8"/>
    <property type="match status" value="1"/>
</dbReference>
<dbReference type="FunFam" id="3.40.50.300:FF:002141">
    <property type="entry name" value="Dynein heavy chain"/>
    <property type="match status" value="1"/>
</dbReference>
<gene>
    <name evidence="18" type="ORF">BpHYR1_000023</name>
</gene>
<sequence>MLPTPAKFHYVFNLRDLSRIWQGMINTISSVVNSEKILLSLWKHECSRVISDRFATYDDINWFEKTIKRVAEEELGEKYAEVLVTSRYFVDFMRFVNQEDNLWFSKTIERLIEDEIYPDCPDSIKKSTPIFWSFLKDAPEATGEEPEDTDLDMPKIYEPVDSLEQLEERLKMFMGMYNESIRGSGMDLVFFRDAMLHLVRISRIIRTPRGNALLVGVGGSGKQSLTKLAAFIAGQKAFQITLTRSYNASNLMEDLKILYRTAGQQGKGITFIFTDQDIKEESFLEYINNVLSSGVVAGLFAKDEIDEICNELVPVMKKEYPKRSPTNENLYEYFLSRTRQNLHVVLCFSPIGEKFRNRALKFPGLISGCTIDWFQRWPRDALISVADHFLSNFSIVCTPDTKKQLVHSMGTLHDEVADTCVNYFAKYRRSAHVTPKSYLSFLNGYKTIYSQKHAEIENLASRMNIGLEKLVEAGESVAELKKELAVKEQDLAVANDKADKVLKEVAKKKEVAEKIKLQVQKVKDKAQAIVDEIEADKALAEEKLEEAKPALLAAEEALKTIKPSDIATVRKLGKPPHLIMRVMDCVLLLFQAKMEPSSVDPDPERACLKPSWGESLKLMAGSLLQSLLDFKKDMINEETVELMEPYLRASDYDFESCKKVSGNVSGLLSWTIAMTKFFTINKEVLPLKDNLVVQESRLQAANNDLAKAQAQLDEKESELAEAMGEYNAAMSEKQRLMDDAENCRKKMVAASALINGLANEKERWTEQSKEFKAQIGRLVGDILLCTGFLSYQGPFNQDFRNLMSKDWQKLLKDRRIPYSSSINVVDYLTDSTTIGEWRLQGLPNDDLSIQNAIIVTKSSRYALLVDPQGQGKAWIKNKEAQNDLQ</sequence>
<dbReference type="Proteomes" id="UP000276133">
    <property type="component" value="Unassembled WGS sequence"/>
</dbReference>
<dbReference type="GO" id="GO:0005874">
    <property type="term" value="C:microtubule"/>
    <property type="evidence" value="ECO:0007669"/>
    <property type="project" value="UniProtKB-KW"/>
</dbReference>
<proteinExistence type="inferred from homology"/>
<feature type="non-terminal residue" evidence="18">
    <location>
        <position position="885"/>
    </location>
</feature>
<evidence type="ECO:0000256" key="9">
    <source>
        <dbReference type="ARBA" id="ARBA00023069"/>
    </source>
</evidence>
<name>A0A3M7QJ77_BRAPC</name>
<dbReference type="GO" id="GO:0007018">
    <property type="term" value="P:microtubule-based movement"/>
    <property type="evidence" value="ECO:0007669"/>
    <property type="project" value="InterPro"/>
</dbReference>
<evidence type="ECO:0000256" key="8">
    <source>
        <dbReference type="ARBA" id="ARBA00023054"/>
    </source>
</evidence>
<dbReference type="Pfam" id="PF12781">
    <property type="entry name" value="AAA_9"/>
    <property type="match status" value="1"/>
</dbReference>
<keyword evidence="9" id="KW-0969">Cilium</keyword>
<dbReference type="Pfam" id="PF17857">
    <property type="entry name" value="AAA_lid_1"/>
    <property type="match status" value="1"/>
</dbReference>
<dbReference type="PANTHER" id="PTHR46961:SF19">
    <property type="entry name" value="DYNEIN HEAVY CHAIN 5, AXONEMAL"/>
    <property type="match status" value="1"/>
</dbReference>
<evidence type="ECO:0000313" key="19">
    <source>
        <dbReference type="Proteomes" id="UP000276133"/>
    </source>
</evidence>
<comment type="similarity">
    <text evidence="2">Belongs to the dynein heavy chain family.</text>
</comment>
<evidence type="ECO:0000256" key="6">
    <source>
        <dbReference type="ARBA" id="ARBA00022840"/>
    </source>
</evidence>
<evidence type="ECO:0000256" key="7">
    <source>
        <dbReference type="ARBA" id="ARBA00023017"/>
    </source>
</evidence>
<dbReference type="Pfam" id="PF12777">
    <property type="entry name" value="MT"/>
    <property type="match status" value="1"/>
</dbReference>
<evidence type="ECO:0000256" key="4">
    <source>
        <dbReference type="ARBA" id="ARBA00022701"/>
    </source>
</evidence>
<keyword evidence="11" id="KW-0206">Cytoskeleton</keyword>
<evidence type="ECO:0000259" key="16">
    <source>
        <dbReference type="Pfam" id="PF12781"/>
    </source>
</evidence>
<evidence type="ECO:0000256" key="11">
    <source>
        <dbReference type="ARBA" id="ARBA00023212"/>
    </source>
</evidence>
<dbReference type="FunFam" id="1.20.920.20:FF:000004">
    <property type="entry name" value="Dynein axonemal heavy chain 5"/>
    <property type="match status" value="1"/>
</dbReference>
<keyword evidence="18" id="KW-0378">Hydrolase</keyword>
<keyword evidence="12" id="KW-0966">Cell projection</keyword>
<protein>
    <submittedName>
        <fullName evidence="18">Dynein heavy chain axonemal</fullName>
        <ecNumber evidence="18">3.6.1.15</ecNumber>
    </submittedName>
</protein>
<dbReference type="GO" id="GO:0051959">
    <property type="term" value="F:dynein light intermediate chain binding"/>
    <property type="evidence" value="ECO:0007669"/>
    <property type="project" value="InterPro"/>
</dbReference>
<evidence type="ECO:0000256" key="5">
    <source>
        <dbReference type="ARBA" id="ARBA00022741"/>
    </source>
</evidence>
<dbReference type="InterPro" id="IPR024743">
    <property type="entry name" value="Dynein_HC_stalk"/>
</dbReference>
<feature type="coiled-coil region" evidence="13">
    <location>
        <begin position="470"/>
        <end position="543"/>
    </location>
</feature>
<keyword evidence="8 13" id="KW-0175">Coiled coil</keyword>
<evidence type="ECO:0000256" key="1">
    <source>
        <dbReference type="ARBA" id="ARBA00004430"/>
    </source>
</evidence>
<feature type="domain" description="Dynein heavy chain ATP-binding dynein motor region" evidence="16">
    <location>
        <begin position="836"/>
        <end position="882"/>
    </location>
</feature>
<keyword evidence="19" id="KW-1185">Reference proteome</keyword>
<dbReference type="GO" id="GO:0005930">
    <property type="term" value="C:axoneme"/>
    <property type="evidence" value="ECO:0007669"/>
    <property type="project" value="UniProtKB-SubCell"/>
</dbReference>
<keyword evidence="6" id="KW-0067">ATP-binding</keyword>
<evidence type="ECO:0000256" key="10">
    <source>
        <dbReference type="ARBA" id="ARBA00023175"/>
    </source>
</evidence>
<evidence type="ECO:0000259" key="14">
    <source>
        <dbReference type="Pfam" id="PF12777"/>
    </source>
</evidence>
<dbReference type="PANTHER" id="PTHR46961">
    <property type="entry name" value="DYNEIN HEAVY CHAIN 1, AXONEMAL-LIKE PROTEIN"/>
    <property type="match status" value="1"/>
</dbReference>
<dbReference type="GO" id="GO:0030286">
    <property type="term" value="C:dynein complex"/>
    <property type="evidence" value="ECO:0007669"/>
    <property type="project" value="UniProtKB-KW"/>
</dbReference>
<dbReference type="EMBL" id="REGN01005940">
    <property type="protein sequence ID" value="RNA11507.1"/>
    <property type="molecule type" value="Genomic_DNA"/>
</dbReference>
<dbReference type="GO" id="GO:0045505">
    <property type="term" value="F:dynein intermediate chain binding"/>
    <property type="evidence" value="ECO:0007669"/>
    <property type="project" value="InterPro"/>
</dbReference>
<comment type="subcellular location">
    <subcellularLocation>
        <location evidence="1">Cytoplasm</location>
        <location evidence="1">Cytoskeleton</location>
        <location evidence="1">Cilium axoneme</location>
    </subcellularLocation>
</comment>
<dbReference type="SUPFAM" id="SSF52540">
    <property type="entry name" value="P-loop containing nucleoside triphosphate hydrolases"/>
    <property type="match status" value="1"/>
</dbReference>
<keyword evidence="4" id="KW-0493">Microtubule</keyword>
<keyword evidence="7" id="KW-0243">Dynein</keyword>
<dbReference type="STRING" id="10195.A0A3M7QJ77"/>
<dbReference type="GO" id="GO:0005524">
    <property type="term" value="F:ATP binding"/>
    <property type="evidence" value="ECO:0007669"/>
    <property type="project" value="UniProtKB-KW"/>
</dbReference>